<evidence type="ECO:0000313" key="3">
    <source>
        <dbReference type="Proteomes" id="UP000320623"/>
    </source>
</evidence>
<protein>
    <submittedName>
        <fullName evidence="2">Uncharacterized protein</fullName>
    </submittedName>
</protein>
<sequence length="149" mass="15548">MGQQQLLLIVLGVIIVGIAIAVGISMFKSSAVDANRSAVASDLANLASKAQRYYRTPIELGGGGNSFANFALSPLDTGNANGSYRVEILTGDQKVVIHALGKERIGNNYVAAIDCVTADASRIYQGVATGLQTTDADKGYGTLQGWTPQ</sequence>
<evidence type="ECO:0000256" key="1">
    <source>
        <dbReference type="SAM" id="Phobius"/>
    </source>
</evidence>
<dbReference type="STRING" id="1643428.GCA_001442855_00380"/>
<accession>A0A0S4MTV7</accession>
<dbReference type="Gene3D" id="3.30.700.10">
    <property type="entry name" value="Glycoprotein, Type 4 Pilin"/>
    <property type="match status" value="1"/>
</dbReference>
<dbReference type="Proteomes" id="UP000320623">
    <property type="component" value="Unassembled WGS sequence"/>
</dbReference>
<dbReference type="EMBL" id="FAOO01000002">
    <property type="protein sequence ID" value="CUU01992.1"/>
    <property type="molecule type" value="Genomic_DNA"/>
</dbReference>
<dbReference type="RefSeq" id="WP_140944193.1">
    <property type="nucleotide sequence ID" value="NZ_FAOO01000002.1"/>
</dbReference>
<keyword evidence="1" id="KW-0812">Transmembrane</keyword>
<gene>
    <name evidence="2" type="ORF">JGI1_00393</name>
</gene>
<evidence type="ECO:0000313" key="2">
    <source>
        <dbReference type="EMBL" id="CUU01992.1"/>
    </source>
</evidence>
<dbReference type="OrthoDB" id="9812410at2"/>
<organism evidence="2 3">
    <name type="scientific">Candidatus Thermokryptus mobilis</name>
    <dbReference type="NCBI Taxonomy" id="1643428"/>
    <lineage>
        <taxon>Bacteria</taxon>
        <taxon>Pseudomonadati</taxon>
        <taxon>Candidatus Kryptoniota</taxon>
        <taxon>Candidatus Thermokryptus</taxon>
    </lineage>
</organism>
<reference evidence="3" key="1">
    <citation type="submission" date="2015-11" db="EMBL/GenBank/DDBJ databases">
        <authorList>
            <person name="Varghese N."/>
        </authorList>
    </citation>
    <scope>NUCLEOTIDE SEQUENCE [LARGE SCALE GENOMIC DNA]</scope>
</reference>
<dbReference type="AlphaFoldDB" id="A0A0S4MTV7"/>
<name>A0A0S4MTV7_9BACT</name>
<keyword evidence="1" id="KW-0472">Membrane</keyword>
<keyword evidence="1" id="KW-1133">Transmembrane helix</keyword>
<feature type="transmembrane region" description="Helical" evidence="1">
    <location>
        <begin position="6"/>
        <end position="27"/>
    </location>
</feature>
<keyword evidence="3" id="KW-1185">Reference proteome</keyword>
<proteinExistence type="predicted"/>